<dbReference type="Gene3D" id="3.40.1180.10">
    <property type="entry name" value="Decaprenyl diphosphate synthase-like"/>
    <property type="match status" value="1"/>
</dbReference>
<reference evidence="7 8" key="1">
    <citation type="journal article" date="2015" name="Genome Biol. Evol.">
        <title>Characterization of Three Mycobacterium spp. with Potential Use in Bioremediation by Genome Sequencing and Comparative Genomics.</title>
        <authorList>
            <person name="Das S."/>
            <person name="Pettersson B.M."/>
            <person name="Behra P.R."/>
            <person name="Ramesh M."/>
            <person name="Dasgupta S."/>
            <person name="Bhattacharya A."/>
            <person name="Kirsebom L.A."/>
        </authorList>
    </citation>
    <scope>NUCLEOTIDE SEQUENCE [LARGE SCALE GENOMIC DNA]</scope>
    <source>
        <strain evidence="7 8">DSM 44075</strain>
    </source>
</reference>
<dbReference type="EC" id="2.5.1.68" evidence="3"/>
<dbReference type="InterPro" id="IPR001441">
    <property type="entry name" value="UPP_synth-like"/>
</dbReference>
<evidence type="ECO:0000256" key="5">
    <source>
        <dbReference type="ARBA" id="ARBA00041843"/>
    </source>
</evidence>
<evidence type="ECO:0000256" key="2">
    <source>
        <dbReference type="ARBA" id="ARBA00038453"/>
    </source>
</evidence>
<name>A0A0J6WFC6_9MYCO</name>
<dbReference type="Proteomes" id="UP000036313">
    <property type="component" value="Unassembled WGS sequence"/>
</dbReference>
<dbReference type="SUPFAM" id="SSF64005">
    <property type="entry name" value="Undecaprenyl diphosphate synthase"/>
    <property type="match status" value="1"/>
</dbReference>
<dbReference type="InterPro" id="IPR036424">
    <property type="entry name" value="UPP_synth-like_sf"/>
</dbReference>
<dbReference type="GO" id="GO:0045547">
    <property type="term" value="F:ditrans,polycis-polyprenyl diphosphate synthase [(2E,6E)-farnesyl diphosphate specific] activity"/>
    <property type="evidence" value="ECO:0007669"/>
    <property type="project" value="TreeGrafter"/>
</dbReference>
<evidence type="ECO:0000256" key="4">
    <source>
        <dbReference type="ARBA" id="ARBA00041688"/>
    </source>
</evidence>
<comment type="caution">
    <text evidence="7">The sequence shown here is derived from an EMBL/GenBank/DDBJ whole genome shotgun (WGS) entry which is preliminary data.</text>
</comment>
<dbReference type="PANTHER" id="PTHR10291:SF43">
    <property type="entry name" value="DEHYDRODOLICHYL DIPHOSPHATE SYNTHASE COMPLEX SUBUNIT DHDDS"/>
    <property type="match status" value="1"/>
</dbReference>
<evidence type="ECO:0000256" key="1">
    <source>
        <dbReference type="ARBA" id="ARBA00022679"/>
    </source>
</evidence>
<accession>A0A0J6WFC6</accession>
<evidence type="ECO:0000256" key="6">
    <source>
        <dbReference type="ARBA" id="ARBA00048726"/>
    </source>
</evidence>
<evidence type="ECO:0000313" key="7">
    <source>
        <dbReference type="EMBL" id="KMO80452.1"/>
    </source>
</evidence>
<proteinExistence type="inferred from homology"/>
<organism evidence="7 8">
    <name type="scientific">Mycolicibacterium obuense</name>
    <dbReference type="NCBI Taxonomy" id="1807"/>
    <lineage>
        <taxon>Bacteria</taxon>
        <taxon>Bacillati</taxon>
        <taxon>Actinomycetota</taxon>
        <taxon>Actinomycetes</taxon>
        <taxon>Mycobacteriales</taxon>
        <taxon>Mycobacteriaceae</taxon>
        <taxon>Mycolicibacterium</taxon>
    </lineage>
</organism>
<dbReference type="PANTHER" id="PTHR10291">
    <property type="entry name" value="DEHYDRODOLICHYL DIPHOSPHATE SYNTHASE FAMILY MEMBER"/>
    <property type="match status" value="1"/>
</dbReference>
<dbReference type="GO" id="GO:0016094">
    <property type="term" value="P:polyprenol biosynthetic process"/>
    <property type="evidence" value="ECO:0007669"/>
    <property type="project" value="TreeGrafter"/>
</dbReference>
<dbReference type="GO" id="GO:0033850">
    <property type="term" value="F:Z-farnesyl diphosphate synthase activity"/>
    <property type="evidence" value="ECO:0007669"/>
    <property type="project" value="UniProtKB-EC"/>
</dbReference>
<dbReference type="RefSeq" id="WP_048422267.1">
    <property type="nucleotide sequence ID" value="NZ_CALTXN010000014.1"/>
</dbReference>
<evidence type="ECO:0000313" key="8">
    <source>
        <dbReference type="Proteomes" id="UP000036313"/>
    </source>
</evidence>
<evidence type="ECO:0000256" key="3">
    <source>
        <dbReference type="ARBA" id="ARBA00038925"/>
    </source>
</evidence>
<keyword evidence="1 7" id="KW-0808">Transferase</keyword>
<dbReference type="EMBL" id="JYNU01000005">
    <property type="protein sequence ID" value="KMO80452.1"/>
    <property type="molecule type" value="Genomic_DNA"/>
</dbReference>
<dbReference type="AlphaFoldDB" id="A0A0J6WFC6"/>
<dbReference type="PATRIC" id="fig|1807.14.peg.917"/>
<gene>
    <name evidence="7" type="primary">uppS_1</name>
    <name evidence="7" type="ORF">MOBUDSM44075_00916</name>
</gene>
<sequence length="217" mass="24000">MQHGPDHVGLIPDGLRRWAKAHDATLADAYRQGAHKVVDILQNLRGHGVRTVTVYNLSRANLGRTDEELDAVYQASLQFLTTLIPAAFDATTCSLRLHGDRKALPDNYVAAAADLEVAMTGTEFRINMLAAYDAYDELRDAQQRAEQNGSDITSALEIGDVDLVIRTTAEPLLSGFLPLQSQYAQLYFLTTALNDLTMDDIDELIARYRGVPQLRGR</sequence>
<comment type="catalytic activity">
    <reaction evidence="6">
        <text>isopentenyl diphosphate + (2E)-geranyl diphosphate = (2Z,6E)-farnesyl diphosphate + diphosphate</text>
        <dbReference type="Rhea" id="RHEA:23300"/>
        <dbReference type="ChEBI" id="CHEBI:33019"/>
        <dbReference type="ChEBI" id="CHEBI:58057"/>
        <dbReference type="ChEBI" id="CHEBI:128769"/>
        <dbReference type="ChEBI" id="CHEBI:162247"/>
        <dbReference type="EC" id="2.5.1.68"/>
    </reaction>
</comment>
<comment type="similarity">
    <text evidence="2">Belongs to the UPP synthase family. Z-FPP synthase subfamily.</text>
</comment>
<dbReference type="Pfam" id="PF01255">
    <property type="entry name" value="Prenyltransf"/>
    <property type="match status" value="1"/>
</dbReference>
<protein>
    <recommendedName>
        <fullName evidence="3">(2Z,6E)-farnesyl diphosphate synthase</fullName>
        <ecNumber evidence="3">2.5.1.68</ecNumber>
    </recommendedName>
    <alternativeName>
        <fullName evidence="4">Z-FPP synthase</fullName>
    </alternativeName>
    <alternativeName>
        <fullName evidence="5">Z-isoprenyl diphosphate synthase</fullName>
    </alternativeName>
</protein>